<evidence type="ECO:0000256" key="2">
    <source>
        <dbReference type="SAM" id="MobiDB-lite"/>
    </source>
</evidence>
<evidence type="ECO:0000313" key="4">
    <source>
        <dbReference type="Proteomes" id="UP000605986"/>
    </source>
</evidence>
<comment type="caution">
    <text evidence="3">The sequence shown here is derived from an EMBL/GenBank/DDBJ whole genome shotgun (WGS) entry which is preliminary data.</text>
</comment>
<reference evidence="3" key="1">
    <citation type="submission" date="2020-01" db="EMBL/GenBank/DDBJ databases">
        <title>Identification and distribution of gene clusters putatively required for synthesis of sphingolipid metabolism inhibitors in phylogenetically diverse species of the filamentous fungus Fusarium.</title>
        <authorList>
            <person name="Kim H.-S."/>
            <person name="Busman M."/>
            <person name="Brown D.W."/>
            <person name="Divon H."/>
            <person name="Uhlig S."/>
            <person name="Proctor R.H."/>
        </authorList>
    </citation>
    <scope>NUCLEOTIDE SEQUENCE</scope>
    <source>
        <strain evidence="3">NRRL 53441</strain>
    </source>
</reference>
<dbReference type="OrthoDB" id="5038365at2759"/>
<dbReference type="EMBL" id="JAADJG010000435">
    <property type="protein sequence ID" value="KAF4446816.1"/>
    <property type="molecule type" value="Genomic_DNA"/>
</dbReference>
<dbReference type="AlphaFoldDB" id="A0A8H4KBF4"/>
<organism evidence="3 4">
    <name type="scientific">Fusarium austroafricanum</name>
    <dbReference type="NCBI Taxonomy" id="2364996"/>
    <lineage>
        <taxon>Eukaryota</taxon>
        <taxon>Fungi</taxon>
        <taxon>Dikarya</taxon>
        <taxon>Ascomycota</taxon>
        <taxon>Pezizomycotina</taxon>
        <taxon>Sordariomycetes</taxon>
        <taxon>Hypocreomycetidae</taxon>
        <taxon>Hypocreales</taxon>
        <taxon>Nectriaceae</taxon>
        <taxon>Fusarium</taxon>
        <taxon>Fusarium concolor species complex</taxon>
    </lineage>
</organism>
<proteinExistence type="predicted"/>
<protein>
    <submittedName>
        <fullName evidence="3">Uncharacterized protein</fullName>
    </submittedName>
</protein>
<accession>A0A8H4KBF4</accession>
<keyword evidence="1" id="KW-0175">Coiled coil</keyword>
<keyword evidence="4" id="KW-1185">Reference proteome</keyword>
<sequence>MSTNELPQRSKRKHSEDETEDDIVQNLCRWKKRELSPESSTQAEILLEAAAESPDNSLLLSSIDFFEAKQKQKEEAKRNSTALATKVQDLEAQLQQVKAQLEESQDAERKAQAEYSDLLFMIEYGDWFRLLLSAIRFQESGVCKADVVIFKAQYLDEWEVHRDAVEAAGKAQAEAEGVPYHGPSEEQKRILGEEKRNVQKRAEATARLDCLNGERHTTSARDMIEAEKQAILDWRESGQNESTAPGTPFLDRIQRMCDKAGVTRLQCLDWINQYAERNETCHNPPPRVSMFWMKDASGQDVEVDHPKNAHTAIDWAAMKAAVDNYKAEIDSNDSLSEERRAYIIELIDDYWKFHLMAQIQQEIPFPQPLRKRKLRTMPMGEPKRDLTHHRTI</sequence>
<evidence type="ECO:0000313" key="3">
    <source>
        <dbReference type="EMBL" id="KAF4446816.1"/>
    </source>
</evidence>
<gene>
    <name evidence="3" type="ORF">F53441_9597</name>
</gene>
<feature type="coiled-coil region" evidence="1">
    <location>
        <begin position="73"/>
        <end position="114"/>
    </location>
</feature>
<name>A0A8H4KBF4_9HYPO</name>
<dbReference type="Proteomes" id="UP000605986">
    <property type="component" value="Unassembled WGS sequence"/>
</dbReference>
<feature type="region of interest" description="Disordered" evidence="2">
    <location>
        <begin position="1"/>
        <end position="22"/>
    </location>
</feature>
<evidence type="ECO:0000256" key="1">
    <source>
        <dbReference type="SAM" id="Coils"/>
    </source>
</evidence>